<evidence type="ECO:0000256" key="4">
    <source>
        <dbReference type="SAM" id="MobiDB-lite"/>
    </source>
</evidence>
<evidence type="ECO:0000256" key="1">
    <source>
        <dbReference type="ARBA" id="ARBA00023015"/>
    </source>
</evidence>
<dbReference type="Gene3D" id="1.10.10.10">
    <property type="entry name" value="Winged helix-like DNA-binding domain superfamily/Winged helix DNA-binding domain"/>
    <property type="match status" value="1"/>
</dbReference>
<dbReference type="GO" id="GO:0006355">
    <property type="term" value="P:regulation of DNA-templated transcription"/>
    <property type="evidence" value="ECO:0007669"/>
    <property type="project" value="InterPro"/>
</dbReference>
<dbReference type="EMBL" id="CP038267">
    <property type="protein sequence ID" value="QBR93169.1"/>
    <property type="molecule type" value="Genomic_DNA"/>
</dbReference>
<keyword evidence="3" id="KW-0804">Transcription</keyword>
<dbReference type="Proteomes" id="UP000294894">
    <property type="component" value="Chromosome"/>
</dbReference>
<dbReference type="InterPro" id="IPR036388">
    <property type="entry name" value="WH-like_DNA-bd_sf"/>
</dbReference>
<feature type="compositionally biased region" description="Basic and acidic residues" evidence="4">
    <location>
        <begin position="20"/>
        <end position="30"/>
    </location>
</feature>
<accession>A0A4P7GMM3</accession>
<evidence type="ECO:0000256" key="3">
    <source>
        <dbReference type="ARBA" id="ARBA00023163"/>
    </source>
</evidence>
<dbReference type="SMART" id="SM00421">
    <property type="entry name" value="HTH_LUXR"/>
    <property type="match status" value="1"/>
</dbReference>
<proteinExistence type="predicted"/>
<name>A0A4P7GMM3_9ACTN</name>
<dbReference type="Pfam" id="PF00196">
    <property type="entry name" value="GerE"/>
    <property type="match status" value="1"/>
</dbReference>
<dbReference type="InterPro" id="IPR016032">
    <property type="entry name" value="Sig_transdc_resp-reg_C-effctor"/>
</dbReference>
<dbReference type="PANTHER" id="PTHR44688:SF16">
    <property type="entry name" value="DNA-BINDING TRANSCRIPTIONAL ACTIVATOR DEVR_DOSR"/>
    <property type="match status" value="1"/>
</dbReference>
<reference evidence="6 7" key="1">
    <citation type="submission" date="2019-03" db="EMBL/GenBank/DDBJ databases">
        <title>Three New Species of Nocardioides, Nocardioides euryhalodurans sp. nov., Nocardioides seonyuensis sp. nov. and Nocardioides eburneoflavus sp. nov., Iolated from Soil.</title>
        <authorList>
            <person name="Roh S.G."/>
            <person name="Lee C."/>
            <person name="Kim M.-K."/>
            <person name="Kim S.B."/>
        </authorList>
    </citation>
    <scope>NUCLEOTIDE SEQUENCE [LARGE SCALE GENOMIC DNA]</scope>
    <source>
        <strain evidence="6 7">MMS17-SY117</strain>
    </source>
</reference>
<dbReference type="AlphaFoldDB" id="A0A4P7GMM3"/>
<dbReference type="InterPro" id="IPR000792">
    <property type="entry name" value="Tscrpt_reg_LuxR_C"/>
</dbReference>
<evidence type="ECO:0000256" key="2">
    <source>
        <dbReference type="ARBA" id="ARBA00023125"/>
    </source>
</evidence>
<dbReference type="PROSITE" id="PS50043">
    <property type="entry name" value="HTH_LUXR_2"/>
    <property type="match status" value="1"/>
</dbReference>
<dbReference type="PROSITE" id="PS00622">
    <property type="entry name" value="HTH_LUXR_1"/>
    <property type="match status" value="1"/>
</dbReference>
<dbReference type="PANTHER" id="PTHR44688">
    <property type="entry name" value="DNA-BINDING TRANSCRIPTIONAL ACTIVATOR DEVR_DOSR"/>
    <property type="match status" value="1"/>
</dbReference>
<evidence type="ECO:0000259" key="5">
    <source>
        <dbReference type="PROSITE" id="PS50043"/>
    </source>
</evidence>
<dbReference type="GO" id="GO:0003677">
    <property type="term" value="F:DNA binding"/>
    <property type="evidence" value="ECO:0007669"/>
    <property type="project" value="UniProtKB-KW"/>
</dbReference>
<keyword evidence="2" id="KW-0238">DNA-binding</keyword>
<sequence length="280" mass="31415">MAPSNDRPVPRARPTAPDLSRIRDELESRCRPPRRLPPVRKVGGGGTMPTVRLSEPRQVALTALLALEPAPDSARADRHPDRRTLEALGRLIPCDVIGLGVVDADTGTLLYSVSLPSWRAWVHDEGLDEECPEGVLHELDDPRFRPQLVRTGMSDGLLLCFRDGRDRVVQVWLDRERRPFTEADLALLRMTEPILRRLLRERPTLRLHADLTTQERRVLRLVATGMSNADVAARMSVAPCTVRKHLEHAYRKLGVTNRMAAVQAFEGRPAYAVTRGQTFA</sequence>
<keyword evidence="7" id="KW-1185">Reference proteome</keyword>
<gene>
    <name evidence="6" type="ORF">EXE57_13510</name>
</gene>
<feature type="region of interest" description="Disordered" evidence="4">
    <location>
        <begin position="1"/>
        <end position="51"/>
    </location>
</feature>
<evidence type="ECO:0000313" key="6">
    <source>
        <dbReference type="EMBL" id="QBR93169.1"/>
    </source>
</evidence>
<dbReference type="SUPFAM" id="SSF46894">
    <property type="entry name" value="C-terminal effector domain of the bipartite response regulators"/>
    <property type="match status" value="1"/>
</dbReference>
<evidence type="ECO:0000313" key="7">
    <source>
        <dbReference type="Proteomes" id="UP000294894"/>
    </source>
</evidence>
<protein>
    <submittedName>
        <fullName evidence="6">LuxR family transcriptional regulator</fullName>
    </submittedName>
</protein>
<dbReference type="KEGG" id="noy:EXE57_13510"/>
<dbReference type="CDD" id="cd06170">
    <property type="entry name" value="LuxR_C_like"/>
    <property type="match status" value="1"/>
</dbReference>
<keyword evidence="1" id="KW-0805">Transcription regulation</keyword>
<dbReference type="PRINTS" id="PR00038">
    <property type="entry name" value="HTHLUXR"/>
</dbReference>
<dbReference type="OrthoDB" id="3518313at2"/>
<feature type="domain" description="HTH luxR-type" evidence="5">
    <location>
        <begin position="204"/>
        <end position="269"/>
    </location>
</feature>
<organism evidence="6 7">
    <name type="scientific">Nocardioides euryhalodurans</name>
    <dbReference type="NCBI Taxonomy" id="2518370"/>
    <lineage>
        <taxon>Bacteria</taxon>
        <taxon>Bacillati</taxon>
        <taxon>Actinomycetota</taxon>
        <taxon>Actinomycetes</taxon>
        <taxon>Propionibacteriales</taxon>
        <taxon>Nocardioidaceae</taxon>
        <taxon>Nocardioides</taxon>
    </lineage>
</organism>